<dbReference type="EMBL" id="JAOB01000069">
    <property type="protein sequence ID" value="EUA23050.1"/>
    <property type="molecule type" value="Genomic_DNA"/>
</dbReference>
<organism evidence="3">
    <name type="scientific">Mycobacterium xenopi 4042</name>
    <dbReference type="NCBI Taxonomy" id="1299334"/>
    <lineage>
        <taxon>Bacteria</taxon>
        <taxon>Bacillati</taxon>
        <taxon>Actinomycetota</taxon>
        <taxon>Actinomycetes</taxon>
        <taxon>Mycobacteriales</taxon>
        <taxon>Mycobacteriaceae</taxon>
        <taxon>Mycobacterium</taxon>
    </lineage>
</organism>
<proteinExistence type="predicted"/>
<dbReference type="AlphaFoldDB" id="X7ZWN8"/>
<reference evidence="3" key="1">
    <citation type="submission" date="2014-01" db="EMBL/GenBank/DDBJ databases">
        <authorList>
            <person name="Brown-Elliot B."/>
            <person name="Wallace R."/>
            <person name="Lenaerts A."/>
            <person name="Ordway D."/>
            <person name="DeGroote M.A."/>
            <person name="Parker T."/>
            <person name="Sizemore C."/>
            <person name="Tallon L.J."/>
            <person name="Sadzewicz L.K."/>
            <person name="Sengamalay N."/>
            <person name="Fraser C.M."/>
            <person name="Hine E."/>
            <person name="Shefchek K.A."/>
            <person name="Das S.P."/>
            <person name="Tettelin H."/>
        </authorList>
    </citation>
    <scope>NUCLEOTIDE SEQUENCE [LARGE SCALE GENOMIC DNA]</scope>
    <source>
        <strain evidence="3">4042</strain>
    </source>
</reference>
<gene>
    <name evidence="3" type="ORF">I553_5633</name>
</gene>
<dbReference type="PATRIC" id="fig|1299334.3.peg.7577"/>
<dbReference type="InterPro" id="IPR011042">
    <property type="entry name" value="6-blade_b-propeller_TolB-like"/>
</dbReference>
<evidence type="ECO:0000313" key="3">
    <source>
        <dbReference type="EMBL" id="EUA23050.1"/>
    </source>
</evidence>
<dbReference type="SUPFAM" id="SSF101898">
    <property type="entry name" value="NHL repeat"/>
    <property type="match status" value="1"/>
</dbReference>
<evidence type="ECO:0000256" key="1">
    <source>
        <dbReference type="ARBA" id="ARBA00022737"/>
    </source>
</evidence>
<name>X7ZWN8_MYCXE</name>
<keyword evidence="1" id="KW-0677">Repeat</keyword>
<feature type="region of interest" description="Disordered" evidence="2">
    <location>
        <begin position="148"/>
        <end position="173"/>
    </location>
</feature>
<evidence type="ECO:0000256" key="2">
    <source>
        <dbReference type="SAM" id="MobiDB-lite"/>
    </source>
</evidence>
<accession>X7ZWN8</accession>
<dbReference type="Gene3D" id="2.120.10.30">
    <property type="entry name" value="TolB, C-terminal domain"/>
    <property type="match status" value="1"/>
</dbReference>
<dbReference type="InterPro" id="IPR001258">
    <property type="entry name" value="NHL_repeat"/>
</dbReference>
<dbReference type="Pfam" id="PF01436">
    <property type="entry name" value="NHL"/>
    <property type="match status" value="1"/>
</dbReference>
<protein>
    <submittedName>
        <fullName evidence="3">NHL repeat family protein</fullName>
    </submittedName>
</protein>
<comment type="caution">
    <text evidence="3">The sequence shown here is derived from an EMBL/GenBank/DDBJ whole genome shotgun (WGS) entry which is preliminary data.</text>
</comment>
<sequence length="198" mass="21375">MAWMYSPRGVFIDEHHLVVADSGNHRVLIWHGLPTADEQSADVVLGQPDGTTEGRAAGGRGPANGMNLPTGVLVHDGRLLVADAWHHRILVWNTIPEISSTPPDFVLGQPDDLSVNPNGAVPVRLRRCTGRSELRWWAHGCGLLTPATVGSSAGPAESRSPGGRRMSLSVNPTRPVERRTAAIGWPGELPVASRYRWP</sequence>